<keyword evidence="1" id="KW-1133">Transmembrane helix</keyword>
<dbReference type="EMBL" id="KV442124">
    <property type="protein sequence ID" value="OAQ23265.1"/>
    <property type="molecule type" value="Genomic_DNA"/>
</dbReference>
<evidence type="ECO:0000313" key="3">
    <source>
        <dbReference type="Proteomes" id="UP000078512"/>
    </source>
</evidence>
<dbReference type="Proteomes" id="UP000078512">
    <property type="component" value="Unassembled WGS sequence"/>
</dbReference>
<gene>
    <name evidence="2" type="ORF">K457DRAFT_234637</name>
</gene>
<feature type="transmembrane region" description="Helical" evidence="1">
    <location>
        <begin position="98"/>
        <end position="125"/>
    </location>
</feature>
<proteinExistence type="predicted"/>
<feature type="transmembrane region" description="Helical" evidence="1">
    <location>
        <begin position="28"/>
        <end position="46"/>
    </location>
</feature>
<accession>A0A197JDR7</accession>
<keyword evidence="1" id="KW-0472">Membrane</keyword>
<name>A0A197JDR7_9FUNG</name>
<sequence>MLFVLSRLDSGLAPGRAHSQSNLVSPTFSFFFLFCPLSASVSPVLFHSHYLRLVFSLAPFYRGLKSVVLDSEFFFLFFFYLCYVLLDPPTLSLLPLFTFLSCICICIVHLYSFFLSFAFIFFVAISYSMHLPLWHETKPLLEKKIPAN</sequence>
<evidence type="ECO:0000256" key="1">
    <source>
        <dbReference type="SAM" id="Phobius"/>
    </source>
</evidence>
<feature type="transmembrane region" description="Helical" evidence="1">
    <location>
        <begin position="67"/>
        <end position="86"/>
    </location>
</feature>
<evidence type="ECO:0000313" key="2">
    <source>
        <dbReference type="EMBL" id="OAQ23265.1"/>
    </source>
</evidence>
<protein>
    <submittedName>
        <fullName evidence="2">Uncharacterized protein</fullName>
    </submittedName>
</protein>
<keyword evidence="1" id="KW-0812">Transmembrane</keyword>
<keyword evidence="3" id="KW-1185">Reference proteome</keyword>
<dbReference type="AlphaFoldDB" id="A0A197JDR7"/>
<organism evidence="2 3">
    <name type="scientific">Linnemannia elongata AG-77</name>
    <dbReference type="NCBI Taxonomy" id="1314771"/>
    <lineage>
        <taxon>Eukaryota</taxon>
        <taxon>Fungi</taxon>
        <taxon>Fungi incertae sedis</taxon>
        <taxon>Mucoromycota</taxon>
        <taxon>Mortierellomycotina</taxon>
        <taxon>Mortierellomycetes</taxon>
        <taxon>Mortierellales</taxon>
        <taxon>Mortierellaceae</taxon>
        <taxon>Linnemannia</taxon>
    </lineage>
</organism>
<reference evidence="2 3" key="1">
    <citation type="submission" date="2016-05" db="EMBL/GenBank/DDBJ databases">
        <title>Genome sequencing reveals origins of a unique bacterial endosymbiosis in the earliest lineages of terrestrial Fungi.</title>
        <authorList>
            <consortium name="DOE Joint Genome Institute"/>
            <person name="Uehling J."/>
            <person name="Gryganskyi A."/>
            <person name="Hameed K."/>
            <person name="Tschaplinski T."/>
            <person name="Misztal P."/>
            <person name="Wu S."/>
            <person name="Desiro A."/>
            <person name="Vande Pol N."/>
            <person name="Du Z.-Y."/>
            <person name="Zienkiewicz A."/>
            <person name="Zienkiewicz K."/>
            <person name="Morin E."/>
            <person name="Tisserant E."/>
            <person name="Splivallo R."/>
            <person name="Hainaut M."/>
            <person name="Henrissat B."/>
            <person name="Ohm R."/>
            <person name="Kuo A."/>
            <person name="Yan J."/>
            <person name="Lipzen A."/>
            <person name="Nolan M."/>
            <person name="Labutti K."/>
            <person name="Barry K."/>
            <person name="Goldstein A."/>
            <person name="Labbe J."/>
            <person name="Schadt C."/>
            <person name="Tuskan G."/>
            <person name="Grigoriev I."/>
            <person name="Martin F."/>
            <person name="Vilgalys R."/>
            <person name="Bonito G."/>
        </authorList>
    </citation>
    <scope>NUCLEOTIDE SEQUENCE [LARGE SCALE GENOMIC DNA]</scope>
    <source>
        <strain evidence="2 3">AG-77</strain>
    </source>
</reference>